<evidence type="ECO:0000313" key="2">
    <source>
        <dbReference type="Proteomes" id="UP000541352"/>
    </source>
</evidence>
<dbReference type="EMBL" id="JACIBY010000026">
    <property type="protein sequence ID" value="MBB3842120.1"/>
    <property type="molecule type" value="Genomic_DNA"/>
</dbReference>
<proteinExistence type="predicted"/>
<organism evidence="1 2">
    <name type="scientific">Runella defluvii</name>
    <dbReference type="NCBI Taxonomy" id="370973"/>
    <lineage>
        <taxon>Bacteria</taxon>
        <taxon>Pseudomonadati</taxon>
        <taxon>Bacteroidota</taxon>
        <taxon>Cytophagia</taxon>
        <taxon>Cytophagales</taxon>
        <taxon>Spirosomataceae</taxon>
        <taxon>Runella</taxon>
    </lineage>
</organism>
<sequence>MNADEFKARTQKLALRIGRLADALPSSRSADIYGKQLIRSSSSVGANYRAVCRAKSLADMINKLKIVEEEADETLYWLELVTESNLVPRERIADLMRETNEILSMVVASLRTLRKKKSKGTD</sequence>
<keyword evidence="2" id="KW-1185">Reference proteome</keyword>
<dbReference type="NCBIfam" id="TIGR02436">
    <property type="entry name" value="four helix bundle protein"/>
    <property type="match status" value="1"/>
</dbReference>
<dbReference type="InterPro" id="IPR012657">
    <property type="entry name" value="23S_rRNA-intervening_sequence"/>
</dbReference>
<dbReference type="AlphaFoldDB" id="A0A7W5ZR58"/>
<dbReference type="Pfam" id="PF05635">
    <property type="entry name" value="23S_rRNA_IVP"/>
    <property type="match status" value="1"/>
</dbReference>
<evidence type="ECO:0000313" key="1">
    <source>
        <dbReference type="EMBL" id="MBB3842120.1"/>
    </source>
</evidence>
<comment type="caution">
    <text evidence="1">The sequence shown here is derived from an EMBL/GenBank/DDBJ whole genome shotgun (WGS) entry which is preliminary data.</text>
</comment>
<name>A0A7W5ZR58_9BACT</name>
<reference evidence="1 2" key="1">
    <citation type="submission" date="2020-08" db="EMBL/GenBank/DDBJ databases">
        <title>Genomic Encyclopedia of Type Strains, Phase IV (KMG-IV): sequencing the most valuable type-strain genomes for metagenomic binning, comparative biology and taxonomic classification.</title>
        <authorList>
            <person name="Goeker M."/>
        </authorList>
    </citation>
    <scope>NUCLEOTIDE SEQUENCE [LARGE SCALE GENOMIC DNA]</scope>
    <source>
        <strain evidence="1 2">DSM 17976</strain>
    </source>
</reference>
<dbReference type="PANTHER" id="PTHR38471">
    <property type="entry name" value="FOUR HELIX BUNDLE PROTEIN"/>
    <property type="match status" value="1"/>
</dbReference>
<dbReference type="RefSeq" id="WP_183980258.1">
    <property type="nucleotide sequence ID" value="NZ_JACIBY010000026.1"/>
</dbReference>
<protein>
    <submittedName>
        <fullName evidence="1">Four helix bundle protein</fullName>
    </submittedName>
</protein>
<dbReference type="Proteomes" id="UP000541352">
    <property type="component" value="Unassembled WGS sequence"/>
</dbReference>
<dbReference type="Gene3D" id="1.20.1440.60">
    <property type="entry name" value="23S rRNA-intervening sequence"/>
    <property type="match status" value="1"/>
</dbReference>
<dbReference type="PIRSF" id="PIRSF035652">
    <property type="entry name" value="CHP02436"/>
    <property type="match status" value="1"/>
</dbReference>
<dbReference type="InterPro" id="IPR036583">
    <property type="entry name" value="23S_rRNA_IVS_sf"/>
</dbReference>
<gene>
    <name evidence="1" type="ORF">FHS57_006151</name>
</gene>
<accession>A0A7W5ZR58</accession>
<dbReference type="PANTHER" id="PTHR38471:SF2">
    <property type="entry name" value="FOUR HELIX BUNDLE PROTEIN"/>
    <property type="match status" value="1"/>
</dbReference>
<dbReference type="SUPFAM" id="SSF158446">
    <property type="entry name" value="IVS-encoded protein-like"/>
    <property type="match status" value="1"/>
</dbReference>